<dbReference type="EC" id="2.7.13.3" evidence="2"/>
<accession>A0A7G7WCH6</accession>
<dbReference type="KEGG" id="hsk:H4317_04510"/>
<dbReference type="Proteomes" id="UP000515489">
    <property type="component" value="Chromosome"/>
</dbReference>
<dbReference type="Gene3D" id="1.10.287.130">
    <property type="match status" value="1"/>
</dbReference>
<evidence type="ECO:0000313" key="7">
    <source>
        <dbReference type="EMBL" id="QNH64069.1"/>
    </source>
</evidence>
<keyword evidence="5" id="KW-0472">Membrane</keyword>
<dbReference type="InterPro" id="IPR036890">
    <property type="entry name" value="HATPase_C_sf"/>
</dbReference>
<name>A0A7G7WCH6_9BACT</name>
<organism evidence="7 8">
    <name type="scientific">Hymenobacter sediminicola</name>
    <dbReference type="NCBI Taxonomy" id="2761579"/>
    <lineage>
        <taxon>Bacteria</taxon>
        <taxon>Pseudomonadati</taxon>
        <taxon>Bacteroidota</taxon>
        <taxon>Cytophagia</taxon>
        <taxon>Cytophagales</taxon>
        <taxon>Hymenobacteraceae</taxon>
        <taxon>Hymenobacter</taxon>
    </lineage>
</organism>
<dbReference type="Pfam" id="PF02518">
    <property type="entry name" value="HATPase_c"/>
    <property type="match status" value="1"/>
</dbReference>
<dbReference type="PANTHER" id="PTHR43065:SF42">
    <property type="entry name" value="TWO-COMPONENT SENSOR PPRA"/>
    <property type="match status" value="1"/>
</dbReference>
<dbReference type="Pfam" id="PF00512">
    <property type="entry name" value="HisKA"/>
    <property type="match status" value="1"/>
</dbReference>
<keyword evidence="8" id="KW-1185">Reference proteome</keyword>
<keyword evidence="5" id="KW-0812">Transmembrane</keyword>
<dbReference type="InterPro" id="IPR036097">
    <property type="entry name" value="HisK_dim/P_sf"/>
</dbReference>
<sequence>MAGPGSLTTQRDAELVQSRLHEQLARPQDALSHYRRYIGLRDSAQNEQNQKAAYRQRLGYEFADKEARLKATQERRQAVAAAEVRRQRQLRTATSLGAGGLLLLAAGLYFTLRRTERLKQLVTDQKQDLQAQRDRLDTSLTELRVTQTQLIQKEKMASLGELTAGVAHEIQNPLNFVNNFAEVSTELLNELEEAQASGDAEEVTALTAVVRENLTRITEHGQRASGIIKGMLEHSRQSTGERVPTDVNSLCDEYLRLAYQSLRATDKTFNAELKTDLAPGLQLVPAVPGDLGRVLLNLFGNAFYAVRQRQLTGEAGYQPTISVATKQVGPQVEIQVTDNGTGIPAEVQQKIFQPFFTTKPPGEGTGLGLSLSYDIVTQGHAGSLHVESCVGQGSTFLIRMPAQESTVNSSVSAE</sequence>
<dbReference type="PANTHER" id="PTHR43065">
    <property type="entry name" value="SENSOR HISTIDINE KINASE"/>
    <property type="match status" value="1"/>
</dbReference>
<protein>
    <recommendedName>
        <fullName evidence="2">histidine kinase</fullName>
        <ecNumber evidence="2">2.7.13.3</ecNumber>
    </recommendedName>
</protein>
<dbReference type="CDD" id="cd00082">
    <property type="entry name" value="HisKA"/>
    <property type="match status" value="1"/>
</dbReference>
<gene>
    <name evidence="7" type="ORF">H4317_04510</name>
</gene>
<keyword evidence="3" id="KW-0597">Phosphoprotein</keyword>
<feature type="transmembrane region" description="Helical" evidence="5">
    <location>
        <begin position="93"/>
        <end position="112"/>
    </location>
</feature>
<evidence type="ECO:0000259" key="6">
    <source>
        <dbReference type="PROSITE" id="PS50109"/>
    </source>
</evidence>
<evidence type="ECO:0000256" key="4">
    <source>
        <dbReference type="SAM" id="Coils"/>
    </source>
</evidence>
<dbReference type="InterPro" id="IPR004358">
    <property type="entry name" value="Sig_transdc_His_kin-like_C"/>
</dbReference>
<keyword evidence="5" id="KW-1133">Transmembrane helix</keyword>
<dbReference type="SMART" id="SM00387">
    <property type="entry name" value="HATPase_c"/>
    <property type="match status" value="1"/>
</dbReference>
<dbReference type="PROSITE" id="PS50109">
    <property type="entry name" value="HIS_KIN"/>
    <property type="match status" value="1"/>
</dbReference>
<feature type="domain" description="Histidine kinase" evidence="6">
    <location>
        <begin position="165"/>
        <end position="404"/>
    </location>
</feature>
<evidence type="ECO:0000256" key="1">
    <source>
        <dbReference type="ARBA" id="ARBA00000085"/>
    </source>
</evidence>
<dbReference type="GO" id="GO:0000155">
    <property type="term" value="F:phosphorelay sensor kinase activity"/>
    <property type="evidence" value="ECO:0007669"/>
    <property type="project" value="InterPro"/>
</dbReference>
<comment type="catalytic activity">
    <reaction evidence="1">
        <text>ATP + protein L-histidine = ADP + protein N-phospho-L-histidine.</text>
        <dbReference type="EC" id="2.7.13.3"/>
    </reaction>
</comment>
<evidence type="ECO:0000256" key="2">
    <source>
        <dbReference type="ARBA" id="ARBA00012438"/>
    </source>
</evidence>
<dbReference type="PRINTS" id="PR00344">
    <property type="entry name" value="BCTRLSENSOR"/>
</dbReference>
<evidence type="ECO:0000313" key="8">
    <source>
        <dbReference type="Proteomes" id="UP000515489"/>
    </source>
</evidence>
<feature type="coiled-coil region" evidence="4">
    <location>
        <begin position="112"/>
        <end position="146"/>
    </location>
</feature>
<dbReference type="EMBL" id="CP060202">
    <property type="protein sequence ID" value="QNH64069.1"/>
    <property type="molecule type" value="Genomic_DNA"/>
</dbReference>
<dbReference type="InterPro" id="IPR003661">
    <property type="entry name" value="HisK_dim/P_dom"/>
</dbReference>
<dbReference type="SMART" id="SM00388">
    <property type="entry name" value="HisKA"/>
    <property type="match status" value="1"/>
</dbReference>
<evidence type="ECO:0000256" key="3">
    <source>
        <dbReference type="ARBA" id="ARBA00022553"/>
    </source>
</evidence>
<proteinExistence type="predicted"/>
<evidence type="ECO:0000256" key="5">
    <source>
        <dbReference type="SAM" id="Phobius"/>
    </source>
</evidence>
<dbReference type="Gene3D" id="3.30.565.10">
    <property type="entry name" value="Histidine kinase-like ATPase, C-terminal domain"/>
    <property type="match status" value="1"/>
</dbReference>
<dbReference type="InterPro" id="IPR005467">
    <property type="entry name" value="His_kinase_dom"/>
</dbReference>
<reference evidence="7 8" key="1">
    <citation type="submission" date="2020-08" db="EMBL/GenBank/DDBJ databases">
        <title>Hymenobacter sp. S2-20-2 genome sequencing.</title>
        <authorList>
            <person name="Jin L."/>
        </authorList>
    </citation>
    <scope>NUCLEOTIDE SEQUENCE [LARGE SCALE GENOMIC DNA]</scope>
    <source>
        <strain evidence="7 8">S2-20-2</strain>
    </source>
</reference>
<dbReference type="AlphaFoldDB" id="A0A7G7WCH6"/>
<dbReference type="SUPFAM" id="SSF47384">
    <property type="entry name" value="Homodimeric domain of signal transducing histidine kinase"/>
    <property type="match status" value="1"/>
</dbReference>
<dbReference type="SUPFAM" id="SSF55874">
    <property type="entry name" value="ATPase domain of HSP90 chaperone/DNA topoisomerase II/histidine kinase"/>
    <property type="match status" value="1"/>
</dbReference>
<dbReference type="InterPro" id="IPR003594">
    <property type="entry name" value="HATPase_dom"/>
</dbReference>
<keyword evidence="4" id="KW-0175">Coiled coil</keyword>